<name>A0A3D9IFM0_9BACL</name>
<evidence type="ECO:0000256" key="8">
    <source>
        <dbReference type="ARBA" id="ARBA00022989"/>
    </source>
</evidence>
<dbReference type="PANTHER" id="PTHR36844">
    <property type="entry name" value="PROTEASE PRSW"/>
    <property type="match status" value="1"/>
</dbReference>
<evidence type="ECO:0000256" key="7">
    <source>
        <dbReference type="ARBA" id="ARBA00022801"/>
    </source>
</evidence>
<keyword evidence="8 12" id="KW-1133">Transmembrane helix</keyword>
<evidence type="ECO:0000256" key="3">
    <source>
        <dbReference type="ARBA" id="ARBA00018997"/>
    </source>
</evidence>
<dbReference type="NCBIfam" id="NF033739">
    <property type="entry name" value="intramemb_PrsW"/>
    <property type="match status" value="1"/>
</dbReference>
<keyword evidence="9 11" id="KW-0472">Membrane</keyword>
<feature type="transmembrane region" description="Helical" evidence="12">
    <location>
        <begin position="65"/>
        <end position="89"/>
    </location>
</feature>
<accession>A0A3D9IFM0</accession>
<evidence type="ECO:0000256" key="1">
    <source>
        <dbReference type="ARBA" id="ARBA00004651"/>
    </source>
</evidence>
<protein>
    <recommendedName>
        <fullName evidence="3 11">Protease PrsW</fullName>
        <ecNumber evidence="11">3.4.-.-</ecNumber>
    </recommendedName>
    <alternativeName>
        <fullName evidence="10 11">Protease responsible for activating sigma-W</fullName>
    </alternativeName>
</protein>
<evidence type="ECO:0000256" key="5">
    <source>
        <dbReference type="ARBA" id="ARBA00022670"/>
    </source>
</evidence>
<sequence>MMLLISVLAAAIVPGIALLAYFYWKDRYDTEPVSIVLKMFLTGMLIVLPIMIVQRSLTLWWGDSPFTFSFIISAGVEEFFKWFVLYHIIYNHTEFDEPYDGIVYAVAVSLGFATLENVLYAFLQPMTFGDLMMRALLPVSGHALFGVFMGYSLGKAKFSVGKSIRNHLWLALLLPIIWHGIYDFLLLTVPSTWIWLVVPFMFFLWFRGMRQVNNANAVSPFRFLKREEEVKS</sequence>
<keyword evidence="14" id="KW-1185">Reference proteome</keyword>
<organism evidence="13 14">
    <name type="scientific">Cohnella lupini</name>
    <dbReference type="NCBI Taxonomy" id="1294267"/>
    <lineage>
        <taxon>Bacteria</taxon>
        <taxon>Bacillati</taxon>
        <taxon>Bacillota</taxon>
        <taxon>Bacilli</taxon>
        <taxon>Bacillales</taxon>
        <taxon>Paenibacillaceae</taxon>
        <taxon>Cohnella</taxon>
    </lineage>
</organism>
<dbReference type="GO" id="GO:0008233">
    <property type="term" value="F:peptidase activity"/>
    <property type="evidence" value="ECO:0007669"/>
    <property type="project" value="UniProtKB-KW"/>
</dbReference>
<evidence type="ECO:0000313" key="13">
    <source>
        <dbReference type="EMBL" id="RED60481.1"/>
    </source>
</evidence>
<reference evidence="13 14" key="1">
    <citation type="submission" date="2018-07" db="EMBL/GenBank/DDBJ databases">
        <title>Genomic Encyclopedia of Type Strains, Phase III (KMG-III): the genomes of soil and plant-associated and newly described type strains.</title>
        <authorList>
            <person name="Whitman W."/>
        </authorList>
    </citation>
    <scope>NUCLEOTIDE SEQUENCE [LARGE SCALE GENOMIC DNA]</scope>
    <source>
        <strain evidence="13 14">CECT 8236</strain>
    </source>
</reference>
<feature type="transmembrane region" description="Helical" evidence="12">
    <location>
        <begin position="135"/>
        <end position="153"/>
    </location>
</feature>
<dbReference type="EMBL" id="QRDY01000006">
    <property type="protein sequence ID" value="RED60481.1"/>
    <property type="molecule type" value="Genomic_DNA"/>
</dbReference>
<feature type="transmembrane region" description="Helical" evidence="12">
    <location>
        <begin position="173"/>
        <end position="206"/>
    </location>
</feature>
<feature type="transmembrane region" description="Helical" evidence="12">
    <location>
        <begin position="35"/>
        <end position="53"/>
    </location>
</feature>
<dbReference type="Pfam" id="PF13367">
    <property type="entry name" value="PrsW-protease"/>
    <property type="match status" value="1"/>
</dbReference>
<feature type="transmembrane region" description="Helical" evidence="12">
    <location>
        <begin position="101"/>
        <end position="123"/>
    </location>
</feature>
<evidence type="ECO:0000256" key="4">
    <source>
        <dbReference type="ARBA" id="ARBA00022475"/>
    </source>
</evidence>
<dbReference type="GO" id="GO:0006508">
    <property type="term" value="P:proteolysis"/>
    <property type="evidence" value="ECO:0007669"/>
    <property type="project" value="UniProtKB-KW"/>
</dbReference>
<dbReference type="PANTHER" id="PTHR36844:SF1">
    <property type="entry name" value="PROTEASE PRSW"/>
    <property type="match status" value="1"/>
</dbReference>
<comment type="similarity">
    <text evidence="2 11">Belongs to the protease PrsW family.</text>
</comment>
<dbReference type="GO" id="GO:0005886">
    <property type="term" value="C:plasma membrane"/>
    <property type="evidence" value="ECO:0007669"/>
    <property type="project" value="UniProtKB-SubCell"/>
</dbReference>
<proteinExistence type="inferred from homology"/>
<evidence type="ECO:0000256" key="12">
    <source>
        <dbReference type="SAM" id="Phobius"/>
    </source>
</evidence>
<keyword evidence="6 12" id="KW-0812">Transmembrane</keyword>
<evidence type="ECO:0000256" key="6">
    <source>
        <dbReference type="ARBA" id="ARBA00022692"/>
    </source>
</evidence>
<evidence type="ECO:0000256" key="10">
    <source>
        <dbReference type="ARBA" id="ARBA00030345"/>
    </source>
</evidence>
<evidence type="ECO:0000256" key="11">
    <source>
        <dbReference type="PIRNR" id="PIRNR016933"/>
    </source>
</evidence>
<dbReference type="AlphaFoldDB" id="A0A3D9IFM0"/>
<dbReference type="PIRSF" id="PIRSF016933">
    <property type="entry name" value="PrsW"/>
    <property type="match status" value="1"/>
</dbReference>
<keyword evidence="5 11" id="KW-0645">Protease</keyword>
<keyword evidence="7 11" id="KW-0378">Hydrolase</keyword>
<dbReference type="InterPro" id="IPR026898">
    <property type="entry name" value="PrsW"/>
</dbReference>
<dbReference type="EC" id="3.4.-.-" evidence="11"/>
<evidence type="ECO:0000313" key="14">
    <source>
        <dbReference type="Proteomes" id="UP000256869"/>
    </source>
</evidence>
<comment type="subcellular location">
    <subcellularLocation>
        <location evidence="1">Cell membrane</location>
        <topology evidence="1">Multi-pass membrane protein</topology>
    </subcellularLocation>
</comment>
<dbReference type="Proteomes" id="UP000256869">
    <property type="component" value="Unassembled WGS sequence"/>
</dbReference>
<comment type="caution">
    <text evidence="13">The sequence shown here is derived from an EMBL/GenBank/DDBJ whole genome shotgun (WGS) entry which is preliminary data.</text>
</comment>
<evidence type="ECO:0000256" key="9">
    <source>
        <dbReference type="ARBA" id="ARBA00023136"/>
    </source>
</evidence>
<keyword evidence="4 11" id="KW-1003">Cell membrane</keyword>
<evidence type="ECO:0000256" key="2">
    <source>
        <dbReference type="ARBA" id="ARBA00009165"/>
    </source>
</evidence>
<dbReference type="InterPro" id="IPR023596">
    <property type="entry name" value="Peptidase_PrsW_arch/bac"/>
</dbReference>
<comment type="function">
    <text evidence="11">Involved in the degradation of specific anti-sigma factors.</text>
</comment>
<gene>
    <name evidence="13" type="ORF">DFP95_106273</name>
</gene>